<dbReference type="Proteomes" id="UP000234275">
    <property type="component" value="Unassembled WGS sequence"/>
</dbReference>
<keyword evidence="2" id="KW-1185">Reference proteome</keyword>
<evidence type="ECO:0000313" key="1">
    <source>
        <dbReference type="EMBL" id="PLB53128.1"/>
    </source>
</evidence>
<gene>
    <name evidence="1" type="ORF">P170DRAFT_423902</name>
</gene>
<accession>A0A2I2GJS0</accession>
<proteinExistence type="predicted"/>
<comment type="caution">
    <text evidence="1">The sequence shown here is derived from an EMBL/GenBank/DDBJ whole genome shotgun (WGS) entry which is preliminary data.</text>
</comment>
<dbReference type="AlphaFoldDB" id="A0A2I2GJS0"/>
<name>A0A2I2GJS0_9EURO</name>
<reference evidence="1 2" key="1">
    <citation type="submission" date="2016-12" db="EMBL/GenBank/DDBJ databases">
        <title>The genomes of Aspergillus section Nigri reveals drivers in fungal speciation.</title>
        <authorList>
            <consortium name="DOE Joint Genome Institute"/>
            <person name="Vesth T.C."/>
            <person name="Nybo J."/>
            <person name="Theobald S."/>
            <person name="Brandl J."/>
            <person name="Frisvad J.C."/>
            <person name="Nielsen K.F."/>
            <person name="Lyhne E.K."/>
            <person name="Kogle M.E."/>
            <person name="Kuo A."/>
            <person name="Riley R."/>
            <person name="Clum A."/>
            <person name="Nolan M."/>
            <person name="Lipzen A."/>
            <person name="Salamov A."/>
            <person name="Henrissat B."/>
            <person name="Wiebenga A."/>
            <person name="De Vries R.P."/>
            <person name="Grigoriev I.V."/>
            <person name="Mortensen U.H."/>
            <person name="Andersen M.R."/>
            <person name="Baker S.E."/>
        </authorList>
    </citation>
    <scope>NUCLEOTIDE SEQUENCE [LARGE SCALE GENOMIC DNA]</scope>
    <source>
        <strain evidence="1 2">IBT 23096</strain>
    </source>
</reference>
<dbReference type="RefSeq" id="XP_024708430.1">
    <property type="nucleotide sequence ID" value="XM_024847535.1"/>
</dbReference>
<sequence length="113" mass="12888">MPSAVGYAVLGSSLPLSLGFTFRVEGLTYRVDIHGGIFHQRSAGDMRMWNILREKAKDRQGPRIRKMGSDKHRGLRSSITGMTTKRWEFLQKKRPNPALWRNGGLEFDSKELV</sequence>
<dbReference type="VEuPathDB" id="FungiDB:P170DRAFT_423902"/>
<protein>
    <submittedName>
        <fullName evidence="1">Uncharacterized protein</fullName>
    </submittedName>
</protein>
<organism evidence="1 2">
    <name type="scientific">Aspergillus steynii IBT 23096</name>
    <dbReference type="NCBI Taxonomy" id="1392250"/>
    <lineage>
        <taxon>Eukaryota</taxon>
        <taxon>Fungi</taxon>
        <taxon>Dikarya</taxon>
        <taxon>Ascomycota</taxon>
        <taxon>Pezizomycotina</taxon>
        <taxon>Eurotiomycetes</taxon>
        <taxon>Eurotiomycetidae</taxon>
        <taxon>Eurotiales</taxon>
        <taxon>Aspergillaceae</taxon>
        <taxon>Aspergillus</taxon>
        <taxon>Aspergillus subgen. Circumdati</taxon>
    </lineage>
</organism>
<dbReference type="GeneID" id="36555234"/>
<evidence type="ECO:0000313" key="2">
    <source>
        <dbReference type="Proteomes" id="UP000234275"/>
    </source>
</evidence>
<dbReference type="EMBL" id="MSFO01000002">
    <property type="protein sequence ID" value="PLB53128.1"/>
    <property type="molecule type" value="Genomic_DNA"/>
</dbReference>